<reference evidence="2 3" key="1">
    <citation type="journal article" date="2019" name="Sci. Rep.">
        <title>Orb-weaving spider Araneus ventricosus genome elucidates the spidroin gene catalogue.</title>
        <authorList>
            <person name="Kono N."/>
            <person name="Nakamura H."/>
            <person name="Ohtoshi R."/>
            <person name="Moran D.A.P."/>
            <person name="Shinohara A."/>
            <person name="Yoshida Y."/>
            <person name="Fujiwara M."/>
            <person name="Mori M."/>
            <person name="Tomita M."/>
            <person name="Arakawa K."/>
        </authorList>
    </citation>
    <scope>NUCLEOTIDE SEQUENCE [LARGE SCALE GENOMIC DNA]</scope>
</reference>
<evidence type="ECO:0000313" key="2">
    <source>
        <dbReference type="EMBL" id="GBN16097.1"/>
    </source>
</evidence>
<name>A0A4Y2LRV8_ARAVE</name>
<sequence>MWLIWSVHCYPFLIEIFTFCSQCRHHTKKEMERLQKRLDVVETHENSDFDNEDNGSEDVLEENFAHHESFSEHDTESVEDRDSGNKEVNNLE</sequence>
<dbReference type="AlphaFoldDB" id="A0A4Y2LRV8"/>
<gene>
    <name evidence="2" type="ORF">AVEN_44766_1</name>
</gene>
<dbReference type="Proteomes" id="UP000499080">
    <property type="component" value="Unassembled WGS sequence"/>
</dbReference>
<organism evidence="2 3">
    <name type="scientific">Araneus ventricosus</name>
    <name type="common">Orbweaver spider</name>
    <name type="synonym">Epeira ventricosa</name>
    <dbReference type="NCBI Taxonomy" id="182803"/>
    <lineage>
        <taxon>Eukaryota</taxon>
        <taxon>Metazoa</taxon>
        <taxon>Ecdysozoa</taxon>
        <taxon>Arthropoda</taxon>
        <taxon>Chelicerata</taxon>
        <taxon>Arachnida</taxon>
        <taxon>Araneae</taxon>
        <taxon>Araneomorphae</taxon>
        <taxon>Entelegynae</taxon>
        <taxon>Araneoidea</taxon>
        <taxon>Araneidae</taxon>
        <taxon>Araneus</taxon>
    </lineage>
</organism>
<feature type="compositionally biased region" description="Acidic residues" evidence="1">
    <location>
        <begin position="48"/>
        <end position="61"/>
    </location>
</feature>
<dbReference type="EMBL" id="BGPR01006103">
    <property type="protein sequence ID" value="GBN16097.1"/>
    <property type="molecule type" value="Genomic_DNA"/>
</dbReference>
<accession>A0A4Y2LRV8</accession>
<feature type="region of interest" description="Disordered" evidence="1">
    <location>
        <begin position="43"/>
        <end position="92"/>
    </location>
</feature>
<protein>
    <submittedName>
        <fullName evidence="2">Uncharacterized protein</fullName>
    </submittedName>
</protein>
<feature type="compositionally biased region" description="Basic and acidic residues" evidence="1">
    <location>
        <begin position="63"/>
        <end position="85"/>
    </location>
</feature>
<dbReference type="OrthoDB" id="6779804at2759"/>
<keyword evidence="3" id="KW-1185">Reference proteome</keyword>
<evidence type="ECO:0000313" key="3">
    <source>
        <dbReference type="Proteomes" id="UP000499080"/>
    </source>
</evidence>
<comment type="caution">
    <text evidence="2">The sequence shown here is derived from an EMBL/GenBank/DDBJ whole genome shotgun (WGS) entry which is preliminary data.</text>
</comment>
<evidence type="ECO:0000256" key="1">
    <source>
        <dbReference type="SAM" id="MobiDB-lite"/>
    </source>
</evidence>
<proteinExistence type="predicted"/>